<evidence type="ECO:0000313" key="3">
    <source>
        <dbReference type="Proteomes" id="UP001241758"/>
    </source>
</evidence>
<dbReference type="EMBL" id="JASCTH010000022">
    <property type="protein sequence ID" value="MDI6102835.1"/>
    <property type="molecule type" value="Genomic_DNA"/>
</dbReference>
<accession>A0ABT6WSW2</accession>
<keyword evidence="1" id="KW-0472">Membrane</keyword>
<evidence type="ECO:0000256" key="1">
    <source>
        <dbReference type="SAM" id="Phobius"/>
    </source>
</evidence>
<comment type="caution">
    <text evidence="2">The sequence shown here is derived from an EMBL/GenBank/DDBJ whole genome shotgun (WGS) entry which is preliminary data.</text>
</comment>
<organism evidence="2 3">
    <name type="scientific">Actinoplanes sandaracinus</name>
    <dbReference type="NCBI Taxonomy" id="3045177"/>
    <lineage>
        <taxon>Bacteria</taxon>
        <taxon>Bacillati</taxon>
        <taxon>Actinomycetota</taxon>
        <taxon>Actinomycetes</taxon>
        <taxon>Micromonosporales</taxon>
        <taxon>Micromonosporaceae</taxon>
        <taxon>Actinoplanes</taxon>
    </lineage>
</organism>
<proteinExistence type="predicted"/>
<dbReference type="Proteomes" id="UP001241758">
    <property type="component" value="Unassembled WGS sequence"/>
</dbReference>
<sequence>MGRVTRRQLTDLPGTLGLPLVIAVASILAFLALGLPALDRAVPAEHAVAAGRPYRVGAGVTVVPPAGATLDVTGTRPGDDRGTALFRLGAVRYAIEVEPFDGDLTAAAVRLRQRITGTSGHQVTGTQLTVSTAGGLAGVQGGYTAGDRDGRYAVFVAHGLTIEVMVSGDDADLGRALAAIEASTSTLRYDTGPAEGRR</sequence>
<name>A0ABT6WSW2_9ACTN</name>
<protein>
    <submittedName>
        <fullName evidence="2">Uncharacterized protein</fullName>
    </submittedName>
</protein>
<keyword evidence="1" id="KW-1133">Transmembrane helix</keyword>
<keyword evidence="3" id="KW-1185">Reference proteome</keyword>
<feature type="transmembrane region" description="Helical" evidence="1">
    <location>
        <begin position="12"/>
        <end position="35"/>
    </location>
</feature>
<evidence type="ECO:0000313" key="2">
    <source>
        <dbReference type="EMBL" id="MDI6102835.1"/>
    </source>
</evidence>
<keyword evidence="1" id="KW-0812">Transmembrane</keyword>
<reference evidence="2 3" key="1">
    <citation type="submission" date="2023-05" db="EMBL/GenBank/DDBJ databases">
        <title>Actinoplanes sp. NEAU-A12 genome sequencing.</title>
        <authorList>
            <person name="Wang Z.-S."/>
        </authorList>
    </citation>
    <scope>NUCLEOTIDE SEQUENCE [LARGE SCALE GENOMIC DNA]</scope>
    <source>
        <strain evidence="2 3">NEAU-A12</strain>
    </source>
</reference>
<dbReference type="RefSeq" id="WP_282763917.1">
    <property type="nucleotide sequence ID" value="NZ_JASCTH010000022.1"/>
</dbReference>
<gene>
    <name evidence="2" type="ORF">QLQ12_29880</name>
</gene>